<evidence type="ECO:0000313" key="1">
    <source>
        <dbReference type="EMBL" id="QRG10238.1"/>
    </source>
</evidence>
<dbReference type="Proteomes" id="UP000596427">
    <property type="component" value="Plasmid unnamed3"/>
</dbReference>
<name>A0A974SMV0_9HYPH</name>
<protein>
    <submittedName>
        <fullName evidence="1">Uncharacterized protein</fullName>
    </submittedName>
</protein>
<dbReference type="AlphaFoldDB" id="A0A974SMV0"/>
<gene>
    <name evidence="1" type="ORF">EZH22_31185</name>
</gene>
<geneLocation type="plasmid" evidence="1 2">
    <name>unnamed3</name>
</geneLocation>
<evidence type="ECO:0000313" key="2">
    <source>
        <dbReference type="Proteomes" id="UP000596427"/>
    </source>
</evidence>
<accession>A0A974SMV0</accession>
<keyword evidence="2" id="KW-1185">Reference proteome</keyword>
<reference evidence="1 2" key="1">
    <citation type="submission" date="2020-10" db="EMBL/GenBank/DDBJ databases">
        <title>Degradation of 1,4-Dioxane by Xanthobacter sp. YN2, via a Novel Group-2 Soluble Di-Iron Monooxygenase.</title>
        <authorList>
            <person name="Ma F."/>
            <person name="Wang Y."/>
            <person name="Yang J."/>
            <person name="Guo H."/>
            <person name="Su D."/>
            <person name="Yu L."/>
        </authorList>
    </citation>
    <scope>NUCLEOTIDE SEQUENCE [LARGE SCALE GENOMIC DNA]</scope>
    <source>
        <strain evidence="1 2">YN2</strain>
        <plasmid evidence="1 2">unnamed3</plasmid>
    </source>
</reference>
<dbReference type="KEGG" id="xdi:EZH22_31185"/>
<proteinExistence type="predicted"/>
<dbReference type="EMBL" id="CP063365">
    <property type="protein sequence ID" value="QRG10238.1"/>
    <property type="molecule type" value="Genomic_DNA"/>
</dbReference>
<dbReference type="RefSeq" id="WP_203197113.1">
    <property type="nucleotide sequence ID" value="NZ_CP063365.1"/>
</dbReference>
<organism evidence="1 2">
    <name type="scientific">Xanthobacter dioxanivorans</name>
    <dbReference type="NCBI Taxonomy" id="2528964"/>
    <lineage>
        <taxon>Bacteria</taxon>
        <taxon>Pseudomonadati</taxon>
        <taxon>Pseudomonadota</taxon>
        <taxon>Alphaproteobacteria</taxon>
        <taxon>Hyphomicrobiales</taxon>
        <taxon>Xanthobacteraceae</taxon>
        <taxon>Xanthobacter</taxon>
    </lineage>
</organism>
<sequence>MTDNAVSILNALGHGTWTESYSGGMISNPDPVFGGIVDSAIATAEWFVIFNAPSLKALEGFPTRERAAEAFVIGVRVCDV</sequence>
<keyword evidence="1" id="KW-0614">Plasmid</keyword>